<evidence type="ECO:0000313" key="7">
    <source>
        <dbReference type="EMBL" id="NEU95894.1"/>
    </source>
</evidence>
<evidence type="ECO:0000256" key="3">
    <source>
        <dbReference type="ARBA" id="ARBA00022946"/>
    </source>
</evidence>
<dbReference type="EMBL" id="VKHP01000022">
    <property type="protein sequence ID" value="NEU95894.1"/>
    <property type="molecule type" value="Genomic_DNA"/>
</dbReference>
<dbReference type="InterPro" id="IPR052377">
    <property type="entry name" value="Mitochondrial_ECH-domain"/>
</dbReference>
<dbReference type="InterPro" id="IPR014748">
    <property type="entry name" value="Enoyl-CoA_hydra_C"/>
</dbReference>
<dbReference type="NCBIfam" id="NF006008">
    <property type="entry name" value="PRK08139.1"/>
    <property type="match status" value="1"/>
</dbReference>
<dbReference type="Proteomes" id="UP000468531">
    <property type="component" value="Unassembled WGS sequence"/>
</dbReference>
<dbReference type="Pfam" id="PF00378">
    <property type="entry name" value="ECH_1"/>
    <property type="match status" value="1"/>
</dbReference>
<dbReference type="Gene3D" id="1.10.12.10">
    <property type="entry name" value="Lyase 2-enoyl-coa Hydratase, Chain A, domain 2"/>
    <property type="match status" value="1"/>
</dbReference>
<proteinExistence type="inferred from homology"/>
<comment type="caution">
    <text evidence="7">The sequence shown here is derived from an EMBL/GenBank/DDBJ whole genome shotgun (WGS) entry which is preliminary data.</text>
</comment>
<dbReference type="PANTHER" id="PTHR43602">
    <property type="match status" value="1"/>
</dbReference>
<sequence length="299" mass="31751">MRSLPSLQSACYIKLSQRPKWNFTMSAQAARAEAPQRQPILLRETVGSIALLTLNRPAARNSLSEGLIGALHAALIDIGGDKSIRAVVLAANGPAFCAGHDLKELTARRTGADRGRAYFAEIMNACSAMMQAIVHLPKPVVASVQGIATAAGCQLVASCDLAIASEAAAFATPGVDIGLFCSTPMVALSRNVPRKQAMEMLLTGEPVSAATAQSIGLVNRVVSAGTERDAAIALAEKVALKSAYTVRLGKEAFYRQAEMSLADAYRFAAEVMTENMMARDAEEGIGAFIEKRDPKWQDK</sequence>
<keyword evidence="4" id="KW-0443">Lipid metabolism</keyword>
<dbReference type="AlphaFoldDB" id="A0A6P1BCM6"/>
<keyword evidence="3" id="KW-0809">Transit peptide</keyword>
<comment type="function">
    <text evidence="5">May play a role in fatty acid biosynthesis and insulin sensitivity.</text>
</comment>
<gene>
    <name evidence="7" type="ORF">FNJ47_08655</name>
</gene>
<dbReference type="GO" id="GO:0006631">
    <property type="term" value="P:fatty acid metabolic process"/>
    <property type="evidence" value="ECO:0007669"/>
    <property type="project" value="UniProtKB-KW"/>
</dbReference>
<organism evidence="7 8">
    <name type="scientific">Bradyrhizobium uaiense</name>
    <dbReference type="NCBI Taxonomy" id="2594946"/>
    <lineage>
        <taxon>Bacteria</taxon>
        <taxon>Pseudomonadati</taxon>
        <taxon>Pseudomonadota</taxon>
        <taxon>Alphaproteobacteria</taxon>
        <taxon>Hyphomicrobiales</taxon>
        <taxon>Nitrobacteraceae</taxon>
        <taxon>Bradyrhizobium</taxon>
    </lineage>
</organism>
<dbReference type="InterPro" id="IPR001753">
    <property type="entry name" value="Enoyl-CoA_hydra/iso"/>
</dbReference>
<evidence type="ECO:0000256" key="4">
    <source>
        <dbReference type="ARBA" id="ARBA00023098"/>
    </source>
</evidence>
<dbReference type="PANTHER" id="PTHR43602:SF1">
    <property type="entry name" value="ENOYL-COA HYDRATASE DOMAIN-CONTAINING PROTEIN 3, MITOCHONDRIAL"/>
    <property type="match status" value="1"/>
</dbReference>
<keyword evidence="7" id="KW-0456">Lyase</keyword>
<evidence type="ECO:0000256" key="1">
    <source>
        <dbReference type="ARBA" id="ARBA00005254"/>
    </source>
</evidence>
<keyword evidence="8" id="KW-1185">Reference proteome</keyword>
<evidence type="ECO:0000313" key="8">
    <source>
        <dbReference type="Proteomes" id="UP000468531"/>
    </source>
</evidence>
<dbReference type="Gene3D" id="3.90.226.10">
    <property type="entry name" value="2-enoyl-CoA Hydratase, Chain A, domain 1"/>
    <property type="match status" value="1"/>
</dbReference>
<dbReference type="CDD" id="cd06558">
    <property type="entry name" value="crotonase-like"/>
    <property type="match status" value="1"/>
</dbReference>
<dbReference type="InterPro" id="IPR029045">
    <property type="entry name" value="ClpP/crotonase-like_dom_sf"/>
</dbReference>
<evidence type="ECO:0000256" key="5">
    <source>
        <dbReference type="ARBA" id="ARBA00037410"/>
    </source>
</evidence>
<dbReference type="GO" id="GO:0016836">
    <property type="term" value="F:hydro-lyase activity"/>
    <property type="evidence" value="ECO:0007669"/>
    <property type="project" value="TreeGrafter"/>
</dbReference>
<accession>A0A6P1BCM6</accession>
<keyword evidence="2" id="KW-0276">Fatty acid metabolism</keyword>
<reference evidence="7 8" key="1">
    <citation type="journal article" date="2020" name="Arch. Microbiol.">
        <title>Bradyrhizobium uaiense sp. nov., a new highly efficient cowpea symbiont.</title>
        <authorList>
            <person name="Cabral Michel D."/>
            <person name="Azarias Guimaraes A."/>
            <person name="Martins da Costa E."/>
            <person name="Soares de Carvalho T."/>
            <person name="Balsanelli E."/>
            <person name="Willems A."/>
            <person name="Maltempi de Souza E."/>
            <person name="de Souza Moreira F.M."/>
        </authorList>
    </citation>
    <scope>NUCLEOTIDE SEQUENCE [LARGE SCALE GENOMIC DNA]</scope>
    <source>
        <strain evidence="7 8">UFLA 03-164</strain>
    </source>
</reference>
<evidence type="ECO:0000256" key="6">
    <source>
        <dbReference type="ARBA" id="ARBA00040545"/>
    </source>
</evidence>
<protein>
    <recommendedName>
        <fullName evidence="6">Enoyl-CoA hydratase domain-containing protein 3, mitochondrial</fullName>
    </recommendedName>
</protein>
<comment type="similarity">
    <text evidence="1">Belongs to the enoyl-CoA hydratase/isomerase family.</text>
</comment>
<dbReference type="SUPFAM" id="SSF52096">
    <property type="entry name" value="ClpP/crotonase"/>
    <property type="match status" value="1"/>
</dbReference>
<evidence type="ECO:0000256" key="2">
    <source>
        <dbReference type="ARBA" id="ARBA00022832"/>
    </source>
</evidence>
<name>A0A6P1BCM6_9BRAD</name>